<keyword evidence="2" id="KW-1133">Transmembrane helix</keyword>
<reference evidence="3 4" key="1">
    <citation type="journal article" date="2024" name="J Genomics">
        <title>Draft genome sequencing and assembly of Favolaschia claudopus CIRM-BRFM 2984 isolated from oak limbs.</title>
        <authorList>
            <person name="Navarro D."/>
            <person name="Drula E."/>
            <person name="Chaduli D."/>
            <person name="Cazenave R."/>
            <person name="Ahrendt S."/>
            <person name="Wang J."/>
            <person name="Lipzen A."/>
            <person name="Daum C."/>
            <person name="Barry K."/>
            <person name="Grigoriev I.V."/>
            <person name="Favel A."/>
            <person name="Rosso M.N."/>
            <person name="Martin F."/>
        </authorList>
    </citation>
    <scope>NUCLEOTIDE SEQUENCE [LARGE SCALE GENOMIC DNA]</scope>
    <source>
        <strain evidence="3 4">CIRM-BRFM 2984</strain>
    </source>
</reference>
<gene>
    <name evidence="3" type="ORF">R3P38DRAFT_3277715</name>
</gene>
<dbReference type="EMBL" id="JAWWNJ010000058">
    <property type="protein sequence ID" value="KAK7014033.1"/>
    <property type="molecule type" value="Genomic_DNA"/>
</dbReference>
<feature type="transmembrane region" description="Helical" evidence="2">
    <location>
        <begin position="280"/>
        <end position="299"/>
    </location>
</feature>
<feature type="transmembrane region" description="Helical" evidence="2">
    <location>
        <begin position="311"/>
        <end position="330"/>
    </location>
</feature>
<protein>
    <submittedName>
        <fullName evidence="3">Uncharacterized protein</fullName>
    </submittedName>
</protein>
<keyword evidence="4" id="KW-1185">Reference proteome</keyword>
<evidence type="ECO:0000313" key="3">
    <source>
        <dbReference type="EMBL" id="KAK7014033.1"/>
    </source>
</evidence>
<feature type="region of interest" description="Disordered" evidence="1">
    <location>
        <begin position="86"/>
        <end position="107"/>
    </location>
</feature>
<evidence type="ECO:0000313" key="4">
    <source>
        <dbReference type="Proteomes" id="UP001362999"/>
    </source>
</evidence>
<proteinExistence type="predicted"/>
<sequence>MGWSTGIQGGRPAECNARGLVMEAAVDAERLSSSIAGHPHPHSTPTLPSLYLPCPFPAALGLRRSIYQDIYMIRLWPSKHIRQPEFDESEARAPPLPHHSRRRRHPFQNPRGLSIIRRASIPLGAHRPYHPTPVSLVVSTAARLESSFEDIFSLWIRSPASHAHSGLVASHLRCSYPHRKPQDSRALHQNLCRSDAHLARLNVYDEESSVPTIPSLTILVVRDATSSSTATAGALSSLPHLVQAFSILSLPTPSSGRVQRRFRVQSMDGRIVDFRADDLLWTWGFAVYVASMNDVWRLLRISRVLLNTVGLLLLLVWIVATASSILRHFYCRATSLPCPCATALETTSDSFLLGPRRFGERATSMEGFSNSMDCSLPSFVFEAAALSGRDGDADAQAEPPGPSHASIDPPLVESSTFPLPAARMRAVGLAEIRRLLRAKHAELRSTAVPSAGHGRRSSLPHRLIRCTRAVRTGSVFRNSSWSSAKILACGREISIQVHALARKFMIPSIPSSPFIVLRLQRLAAPFRLLPSLITASRSDEGSVLGIGLVWRLLFDSSNDAPFAQRLSSRALRYHHALWLDDPMLRFPSVHVKRCQSLDVIEHRHRRHTFFTLPLRPAVPQPIASRLAIEQCNAHVLRASDSA</sequence>
<accession>A0AAW0ANE6</accession>
<dbReference type="Proteomes" id="UP001362999">
    <property type="component" value="Unassembled WGS sequence"/>
</dbReference>
<keyword evidence="2" id="KW-0472">Membrane</keyword>
<feature type="region of interest" description="Disordered" evidence="1">
    <location>
        <begin position="390"/>
        <end position="410"/>
    </location>
</feature>
<dbReference type="AlphaFoldDB" id="A0AAW0ANE6"/>
<evidence type="ECO:0000256" key="1">
    <source>
        <dbReference type="SAM" id="MobiDB-lite"/>
    </source>
</evidence>
<evidence type="ECO:0000256" key="2">
    <source>
        <dbReference type="SAM" id="Phobius"/>
    </source>
</evidence>
<comment type="caution">
    <text evidence="3">The sequence shown here is derived from an EMBL/GenBank/DDBJ whole genome shotgun (WGS) entry which is preliminary data.</text>
</comment>
<name>A0AAW0ANE6_9AGAR</name>
<keyword evidence="2" id="KW-0812">Transmembrane</keyword>
<organism evidence="3 4">
    <name type="scientific">Favolaschia claudopus</name>
    <dbReference type="NCBI Taxonomy" id="2862362"/>
    <lineage>
        <taxon>Eukaryota</taxon>
        <taxon>Fungi</taxon>
        <taxon>Dikarya</taxon>
        <taxon>Basidiomycota</taxon>
        <taxon>Agaricomycotina</taxon>
        <taxon>Agaricomycetes</taxon>
        <taxon>Agaricomycetidae</taxon>
        <taxon>Agaricales</taxon>
        <taxon>Marasmiineae</taxon>
        <taxon>Mycenaceae</taxon>
        <taxon>Favolaschia</taxon>
    </lineage>
</organism>